<dbReference type="WBParaSite" id="NBR_0000069801-mRNA-1">
    <property type="protein sequence ID" value="NBR_0000069801-mRNA-1"/>
    <property type="gene ID" value="NBR_0000069801"/>
</dbReference>
<protein>
    <submittedName>
        <fullName evidence="6">CCHC-type domain-containing protein</fullName>
    </submittedName>
</protein>
<dbReference type="GO" id="GO:0019899">
    <property type="term" value="F:enzyme binding"/>
    <property type="evidence" value="ECO:0007669"/>
    <property type="project" value="UniProtKB-ARBA"/>
</dbReference>
<dbReference type="PANTHER" id="PTHR47331:SF1">
    <property type="entry name" value="GAG-LIKE PROTEIN"/>
    <property type="match status" value="1"/>
</dbReference>
<dbReference type="AlphaFoldDB" id="A0A0N4XDU6"/>
<dbReference type="Proteomes" id="UP000271162">
    <property type="component" value="Unassembled WGS sequence"/>
</dbReference>
<accession>A0A0N4XDU6</accession>
<dbReference type="PROSITE" id="PS50158">
    <property type="entry name" value="ZF_CCHC"/>
    <property type="match status" value="1"/>
</dbReference>
<proteinExistence type="predicted"/>
<evidence type="ECO:0000256" key="2">
    <source>
        <dbReference type="SAM" id="MobiDB-lite"/>
    </source>
</evidence>
<gene>
    <name evidence="4" type="ORF">NBR_LOCUS699</name>
</gene>
<feature type="region of interest" description="Disordered" evidence="2">
    <location>
        <begin position="1"/>
        <end position="27"/>
    </location>
</feature>
<keyword evidence="1" id="KW-0863">Zinc-finger</keyword>
<evidence type="ECO:0000313" key="6">
    <source>
        <dbReference type="WBParaSite" id="NBR_0000069801-mRNA-1"/>
    </source>
</evidence>
<dbReference type="GO" id="GO:0003676">
    <property type="term" value="F:nucleic acid binding"/>
    <property type="evidence" value="ECO:0007669"/>
    <property type="project" value="InterPro"/>
</dbReference>
<name>A0A0N4XDU6_NIPBR</name>
<reference evidence="4 5" key="2">
    <citation type="submission" date="2018-11" db="EMBL/GenBank/DDBJ databases">
        <authorList>
            <consortium name="Pathogen Informatics"/>
        </authorList>
    </citation>
    <scope>NUCLEOTIDE SEQUENCE [LARGE SCALE GENOMIC DNA]</scope>
</reference>
<dbReference type="InterPro" id="IPR005312">
    <property type="entry name" value="DUF1759"/>
</dbReference>
<feature type="domain" description="CCHC-type" evidence="3">
    <location>
        <begin position="313"/>
        <end position="326"/>
    </location>
</feature>
<dbReference type="OMA" id="NGSHECC"/>
<keyword evidence="5" id="KW-1185">Reference proteome</keyword>
<keyword evidence="1" id="KW-0479">Metal-binding</keyword>
<dbReference type="SUPFAM" id="SSF57756">
    <property type="entry name" value="Retrovirus zinc finger-like domains"/>
    <property type="match status" value="1"/>
</dbReference>
<sequence length="367" mass="42192">MRNLDCYMQALDDQTDTQEEDKEEEESEYLEEVESVIEEAEMLAIKLEAVLTCNKMAKDEVNIGEVATQRTTVDLPPIPIPTFDGKISEFENFWALFNANIHSQSLTNLQKFNYLLKALRGSAREAIRRYPITEENYLPALNLLSAKFGDKGKLVRMLQYKLDAAKARGNQISHQRQLVDYLIAIVVQLQQNGVNLKGSYVTQKVLAKFRPDLQRRVLKQRFQSEQRGEDWAVSELLGELDTLVKTEEQVAEMLHEAETHRPEHRKTVTEVRPPHSKHSMCIYCDEANHNSLRCVKVGEITDRVKFMRAHRLCMNCGRQNHYSKECTAPGCMKCNGKKHHFSICPKNFKAEESAKKPKIEFDSHAPP</sequence>
<dbReference type="GO" id="GO:0008270">
    <property type="term" value="F:zinc ion binding"/>
    <property type="evidence" value="ECO:0007669"/>
    <property type="project" value="UniProtKB-KW"/>
</dbReference>
<dbReference type="GO" id="GO:0005737">
    <property type="term" value="C:cytoplasm"/>
    <property type="evidence" value="ECO:0007669"/>
    <property type="project" value="UniProtKB-ARBA"/>
</dbReference>
<evidence type="ECO:0000313" key="4">
    <source>
        <dbReference type="EMBL" id="VDL63615.1"/>
    </source>
</evidence>
<evidence type="ECO:0000313" key="5">
    <source>
        <dbReference type="Proteomes" id="UP000271162"/>
    </source>
</evidence>
<feature type="compositionally biased region" description="Acidic residues" evidence="2">
    <location>
        <begin position="13"/>
        <end position="27"/>
    </location>
</feature>
<dbReference type="Pfam" id="PF03564">
    <property type="entry name" value="DUF1759"/>
    <property type="match status" value="1"/>
</dbReference>
<dbReference type="Gene3D" id="4.10.60.10">
    <property type="entry name" value="Zinc finger, CCHC-type"/>
    <property type="match status" value="1"/>
</dbReference>
<dbReference type="STRING" id="27835.A0A0N4XDU6"/>
<dbReference type="InterPro" id="IPR001878">
    <property type="entry name" value="Znf_CCHC"/>
</dbReference>
<dbReference type="InterPro" id="IPR036875">
    <property type="entry name" value="Znf_CCHC_sf"/>
</dbReference>
<reference evidence="6" key="1">
    <citation type="submission" date="2017-02" db="UniProtKB">
        <authorList>
            <consortium name="WormBaseParasite"/>
        </authorList>
    </citation>
    <scope>IDENTIFICATION</scope>
</reference>
<evidence type="ECO:0000256" key="1">
    <source>
        <dbReference type="PROSITE-ProRule" id="PRU00047"/>
    </source>
</evidence>
<dbReference type="PANTHER" id="PTHR47331">
    <property type="entry name" value="PHD-TYPE DOMAIN-CONTAINING PROTEIN"/>
    <property type="match status" value="1"/>
</dbReference>
<dbReference type="SMART" id="SM00343">
    <property type="entry name" value="ZnF_C2HC"/>
    <property type="match status" value="3"/>
</dbReference>
<dbReference type="EMBL" id="UYSL01000366">
    <property type="protein sequence ID" value="VDL63615.1"/>
    <property type="molecule type" value="Genomic_DNA"/>
</dbReference>
<evidence type="ECO:0000259" key="3">
    <source>
        <dbReference type="PROSITE" id="PS50158"/>
    </source>
</evidence>
<organism evidence="6">
    <name type="scientific">Nippostrongylus brasiliensis</name>
    <name type="common">Rat hookworm</name>
    <dbReference type="NCBI Taxonomy" id="27835"/>
    <lineage>
        <taxon>Eukaryota</taxon>
        <taxon>Metazoa</taxon>
        <taxon>Ecdysozoa</taxon>
        <taxon>Nematoda</taxon>
        <taxon>Chromadorea</taxon>
        <taxon>Rhabditida</taxon>
        <taxon>Rhabditina</taxon>
        <taxon>Rhabditomorpha</taxon>
        <taxon>Strongyloidea</taxon>
        <taxon>Heligmosomidae</taxon>
        <taxon>Nippostrongylus</taxon>
    </lineage>
</organism>
<keyword evidence="1" id="KW-0862">Zinc</keyword>